<dbReference type="PANTHER" id="PTHR43201:SF8">
    <property type="entry name" value="ACYL-COA SYNTHETASE FAMILY MEMBER 3"/>
    <property type="match status" value="1"/>
</dbReference>
<comment type="similarity">
    <text evidence="1">Belongs to the ATP-dependent AMP-binding enzyme family.</text>
</comment>
<dbReference type="PANTHER" id="PTHR43201">
    <property type="entry name" value="ACYL-COA SYNTHETASE"/>
    <property type="match status" value="1"/>
</dbReference>
<evidence type="ECO:0000256" key="1">
    <source>
        <dbReference type="ARBA" id="ARBA00006432"/>
    </source>
</evidence>
<reference evidence="2 3" key="1">
    <citation type="journal article" date="2015" name="Genome Biol. Evol.">
        <title>The genome of winter moth (Operophtera brumata) provides a genomic perspective on sexual dimorphism and phenology.</title>
        <authorList>
            <person name="Derks M.F."/>
            <person name="Smit S."/>
            <person name="Salis L."/>
            <person name="Schijlen E."/>
            <person name="Bossers A."/>
            <person name="Mateman C."/>
            <person name="Pijl A.S."/>
            <person name="de Ridder D."/>
            <person name="Groenen M.A."/>
            <person name="Visser M.E."/>
            <person name="Megens H.J."/>
        </authorList>
    </citation>
    <scope>NUCLEOTIDE SEQUENCE [LARGE SCALE GENOMIC DNA]</scope>
    <source>
        <strain evidence="2">WM2013NL</strain>
        <tissue evidence="2">Head and thorax</tissue>
    </source>
</reference>
<dbReference type="GO" id="GO:0031956">
    <property type="term" value="F:medium-chain fatty acid-CoA ligase activity"/>
    <property type="evidence" value="ECO:0007669"/>
    <property type="project" value="TreeGrafter"/>
</dbReference>
<dbReference type="Proteomes" id="UP000037510">
    <property type="component" value="Unassembled WGS sequence"/>
</dbReference>
<evidence type="ECO:0000313" key="2">
    <source>
        <dbReference type="EMBL" id="KOB74723.1"/>
    </source>
</evidence>
<dbReference type="InterPro" id="IPR045851">
    <property type="entry name" value="AMP-bd_C_sf"/>
</dbReference>
<dbReference type="Gene3D" id="3.40.50.980">
    <property type="match status" value="1"/>
</dbReference>
<dbReference type="AlphaFoldDB" id="A0A0L7LGR2"/>
<comment type="caution">
    <text evidence="2">The sequence shown here is derived from an EMBL/GenBank/DDBJ whole genome shotgun (WGS) entry which is preliminary data.</text>
</comment>
<evidence type="ECO:0000313" key="3">
    <source>
        <dbReference type="Proteomes" id="UP000037510"/>
    </source>
</evidence>
<keyword evidence="3" id="KW-1185">Reference proteome</keyword>
<organism evidence="2 3">
    <name type="scientific">Operophtera brumata</name>
    <name type="common">Winter moth</name>
    <name type="synonym">Phalaena brumata</name>
    <dbReference type="NCBI Taxonomy" id="104452"/>
    <lineage>
        <taxon>Eukaryota</taxon>
        <taxon>Metazoa</taxon>
        <taxon>Ecdysozoa</taxon>
        <taxon>Arthropoda</taxon>
        <taxon>Hexapoda</taxon>
        <taxon>Insecta</taxon>
        <taxon>Pterygota</taxon>
        <taxon>Neoptera</taxon>
        <taxon>Endopterygota</taxon>
        <taxon>Lepidoptera</taxon>
        <taxon>Glossata</taxon>
        <taxon>Ditrysia</taxon>
        <taxon>Geometroidea</taxon>
        <taxon>Geometridae</taxon>
        <taxon>Larentiinae</taxon>
        <taxon>Operophtera</taxon>
    </lineage>
</organism>
<dbReference type="STRING" id="104452.A0A0L7LGR2"/>
<accession>A0A0L7LGR2</accession>
<protein>
    <submittedName>
        <fullName evidence="2">Putative acyl-coenzyme A synthetase ACSM2, mitochondrial-like protein</fullName>
    </submittedName>
</protein>
<proteinExistence type="inferred from homology"/>
<dbReference type="Gene3D" id="3.30.300.30">
    <property type="match status" value="1"/>
</dbReference>
<dbReference type="EMBL" id="JTDY01001152">
    <property type="protein sequence ID" value="KOB74723.1"/>
    <property type="molecule type" value="Genomic_DNA"/>
</dbReference>
<sequence>MLKYFIQDSMADLAICTQDYEKVLRPITLELQKPLLTTGRDKELTAQLYQPNTDFLKPKVEGLNDAGKSNQCKPKGVVWSHKMLQSQISALHVAWQYSCHDVREEVRVSVFHGVPAMYAKLCADHERMFCDAKTQQYVRSALATRMRLMCAGSAPLPHSLADKWEQTQQYVRSALATRMRLMCAGSAPLPHSLADKWEQVGMALSNPYRPVEQRTAGCVGNPLPGVAARIAAPSEGGQLEPLDEAGKRLAPYQLPRTLVVVDNMPRNVMGKLDKKEIRKLYGKQLVLEKK</sequence>
<name>A0A0L7LGR2_OPEBR</name>
<dbReference type="GO" id="GO:0006631">
    <property type="term" value="P:fatty acid metabolic process"/>
    <property type="evidence" value="ECO:0007669"/>
    <property type="project" value="TreeGrafter"/>
</dbReference>
<dbReference type="SUPFAM" id="SSF56801">
    <property type="entry name" value="Acetyl-CoA synthetase-like"/>
    <property type="match status" value="1"/>
</dbReference>
<gene>
    <name evidence="2" type="ORF">OBRU01_08680</name>
</gene>